<accession>A0A7S4UNJ4</accession>
<evidence type="ECO:0000256" key="3">
    <source>
        <dbReference type="ARBA" id="ARBA00022475"/>
    </source>
</evidence>
<keyword evidence="7 8" id="KW-0472">Membrane</keyword>
<dbReference type="PANTHER" id="PTHR33281:SF19">
    <property type="entry name" value="VOLTAGE-DEPENDENT ANION CHANNEL-FORMING PROTEIN YNEE"/>
    <property type="match status" value="1"/>
</dbReference>
<sequence length="461" mass="52816">MKLVHSQHHQGAITSTGSLGLKFNLVVCSCLLLFSNAFLPPIISLTRHQHRSLCVIESDQHEESKKSSKIYPKVYFENNEGKETNAVMIFTSKSSLNPDPGAPKKKTYGEESRKFRRTVYTYKDWIKSRDPGRIYKKLGTTFESGVVLGLAKELALLAMISSGVVLWNVFVNGWVDFDGVRQAAILDGFPEARLPLEPFTLSSPALALLLVFRTNASYNRWAEARAKWGSIINHTRNIVRMGEAWCDPKLEPNPYIRAELLDNLSRAVWSFPRSLTRHLSDSEEDEEPFKQEVREKLKPERAEALIAARHRPCRSLHDISFAANALPMPYLRRSQIDDSITVLIDDCGACERIFGSPVPLVYTRHTARFLYTWTLLLPFALWPKFDYSWNHVGMIPAMSVIALFMFGIEELATQLEEPFSVLPMQFFSDGIYLLTREYPEWGFDEEFPFTYGNDDDWRQPF</sequence>
<evidence type="ECO:0000256" key="4">
    <source>
        <dbReference type="ARBA" id="ARBA00022692"/>
    </source>
</evidence>
<comment type="subcellular location">
    <subcellularLocation>
        <location evidence="1">Cell membrane</location>
        <topology evidence="1">Multi-pass membrane protein</topology>
    </subcellularLocation>
</comment>
<dbReference type="PANTHER" id="PTHR33281">
    <property type="entry name" value="UPF0187 PROTEIN YNEE"/>
    <property type="match status" value="1"/>
</dbReference>
<evidence type="ECO:0000256" key="1">
    <source>
        <dbReference type="ARBA" id="ARBA00004651"/>
    </source>
</evidence>
<dbReference type="GO" id="GO:0005254">
    <property type="term" value="F:chloride channel activity"/>
    <property type="evidence" value="ECO:0007669"/>
    <property type="project" value="InterPro"/>
</dbReference>
<keyword evidence="4 8" id="KW-0812">Transmembrane</keyword>
<keyword evidence="3" id="KW-1003">Cell membrane</keyword>
<evidence type="ECO:0000256" key="5">
    <source>
        <dbReference type="ARBA" id="ARBA00022989"/>
    </source>
</evidence>
<evidence type="ECO:0000256" key="7">
    <source>
        <dbReference type="ARBA" id="ARBA00023136"/>
    </source>
</evidence>
<keyword evidence="2" id="KW-0813">Transport</keyword>
<dbReference type="GO" id="GO:0005886">
    <property type="term" value="C:plasma membrane"/>
    <property type="evidence" value="ECO:0007669"/>
    <property type="project" value="UniProtKB-SubCell"/>
</dbReference>
<feature type="transmembrane region" description="Helical" evidence="8">
    <location>
        <begin position="23"/>
        <end position="43"/>
    </location>
</feature>
<dbReference type="InterPro" id="IPR044669">
    <property type="entry name" value="YneE/VCCN1/2-like"/>
</dbReference>
<evidence type="ECO:0000256" key="2">
    <source>
        <dbReference type="ARBA" id="ARBA00022448"/>
    </source>
</evidence>
<name>A0A7S4UNJ4_9STRA</name>
<dbReference type="AlphaFoldDB" id="A0A7S4UNJ4"/>
<protein>
    <submittedName>
        <fullName evidence="9">Uncharacterized protein</fullName>
    </submittedName>
</protein>
<dbReference type="Pfam" id="PF25539">
    <property type="entry name" value="Bestrophin_2"/>
    <property type="match status" value="1"/>
</dbReference>
<gene>
    <name evidence="9" type="ORF">DBRI00130_LOCUS9199</name>
</gene>
<keyword evidence="5 8" id="KW-1133">Transmembrane helix</keyword>
<evidence type="ECO:0000256" key="6">
    <source>
        <dbReference type="ARBA" id="ARBA00023065"/>
    </source>
</evidence>
<evidence type="ECO:0000256" key="8">
    <source>
        <dbReference type="SAM" id="Phobius"/>
    </source>
</evidence>
<keyword evidence="6" id="KW-0406">Ion transport</keyword>
<evidence type="ECO:0000313" key="9">
    <source>
        <dbReference type="EMBL" id="CAE4596344.1"/>
    </source>
</evidence>
<reference evidence="9" key="1">
    <citation type="submission" date="2021-01" db="EMBL/GenBank/DDBJ databases">
        <authorList>
            <person name="Corre E."/>
            <person name="Pelletier E."/>
            <person name="Niang G."/>
            <person name="Scheremetjew M."/>
            <person name="Finn R."/>
            <person name="Kale V."/>
            <person name="Holt S."/>
            <person name="Cochrane G."/>
            <person name="Meng A."/>
            <person name="Brown T."/>
            <person name="Cohen L."/>
        </authorList>
    </citation>
    <scope>NUCLEOTIDE SEQUENCE</scope>
    <source>
        <strain evidence="9">GSO104</strain>
    </source>
</reference>
<dbReference type="EMBL" id="HBNS01011377">
    <property type="protein sequence ID" value="CAE4596344.1"/>
    <property type="molecule type" value="Transcribed_RNA"/>
</dbReference>
<proteinExistence type="predicted"/>
<organism evidence="9">
    <name type="scientific">Ditylum brightwellii</name>
    <dbReference type="NCBI Taxonomy" id="49249"/>
    <lineage>
        <taxon>Eukaryota</taxon>
        <taxon>Sar</taxon>
        <taxon>Stramenopiles</taxon>
        <taxon>Ochrophyta</taxon>
        <taxon>Bacillariophyta</taxon>
        <taxon>Mediophyceae</taxon>
        <taxon>Lithodesmiophycidae</taxon>
        <taxon>Lithodesmiales</taxon>
        <taxon>Lithodesmiaceae</taxon>
        <taxon>Ditylum</taxon>
    </lineage>
</organism>